<dbReference type="HOGENOM" id="CLU_414840_0_0_5"/>
<dbReference type="GO" id="GO:0007059">
    <property type="term" value="P:chromosome segregation"/>
    <property type="evidence" value="ECO:0007669"/>
    <property type="project" value="TreeGrafter"/>
</dbReference>
<feature type="compositionally biased region" description="Gly residues" evidence="2">
    <location>
        <begin position="583"/>
        <end position="597"/>
    </location>
</feature>
<dbReference type="FunFam" id="1.10.10.2830:FF:000001">
    <property type="entry name" value="Chromosome partitioning protein ParB"/>
    <property type="match status" value="1"/>
</dbReference>
<protein>
    <recommendedName>
        <fullName evidence="3">ParB-like N-terminal domain-containing protein</fullName>
    </recommendedName>
</protein>
<dbReference type="PANTHER" id="PTHR33375:SF7">
    <property type="entry name" value="CHROMOSOME 2-PARTITIONING PROTEIN PARB-RELATED"/>
    <property type="match status" value="1"/>
</dbReference>
<dbReference type="Gene3D" id="3.90.1530.30">
    <property type="match status" value="1"/>
</dbReference>
<proteinExistence type="inferred from homology"/>
<dbReference type="KEGG" id="amv:ACMV_04040"/>
<dbReference type="SUPFAM" id="SSF109709">
    <property type="entry name" value="KorB DNA-binding domain-like"/>
    <property type="match status" value="1"/>
</dbReference>
<evidence type="ECO:0000259" key="3">
    <source>
        <dbReference type="SMART" id="SM00470"/>
    </source>
</evidence>
<dbReference type="AlphaFoldDB" id="F0J2W2"/>
<evidence type="ECO:0000256" key="2">
    <source>
        <dbReference type="SAM" id="MobiDB-lite"/>
    </source>
</evidence>
<feature type="region of interest" description="Disordered" evidence="2">
    <location>
        <begin position="550"/>
        <end position="661"/>
    </location>
</feature>
<dbReference type="CDD" id="cd16406">
    <property type="entry name" value="ParB_N_like"/>
    <property type="match status" value="1"/>
</dbReference>
<keyword evidence="5" id="KW-1185">Reference proteome</keyword>
<dbReference type="Pfam" id="PF02195">
    <property type="entry name" value="ParB_N"/>
    <property type="match status" value="1"/>
</dbReference>
<feature type="compositionally biased region" description="Basic and acidic residues" evidence="2">
    <location>
        <begin position="494"/>
        <end position="506"/>
    </location>
</feature>
<feature type="compositionally biased region" description="Basic residues" evidence="2">
    <location>
        <begin position="397"/>
        <end position="412"/>
    </location>
</feature>
<dbReference type="Gene3D" id="1.10.10.2830">
    <property type="match status" value="1"/>
</dbReference>
<gene>
    <name evidence="4" type="ordered locus">ACMV_04040</name>
</gene>
<organism evidence="4 5">
    <name type="scientific">Acidiphilium multivorum (strain DSM 11245 / JCM 8867 / NBRC 100883 / AIU 301)</name>
    <dbReference type="NCBI Taxonomy" id="926570"/>
    <lineage>
        <taxon>Bacteria</taxon>
        <taxon>Pseudomonadati</taxon>
        <taxon>Pseudomonadota</taxon>
        <taxon>Alphaproteobacteria</taxon>
        <taxon>Acetobacterales</taxon>
        <taxon>Acidocellaceae</taxon>
        <taxon>Acidiphilium</taxon>
    </lineage>
</organism>
<feature type="compositionally biased region" description="Basic residues" evidence="2">
    <location>
        <begin position="514"/>
        <end position="524"/>
    </location>
</feature>
<dbReference type="SMART" id="SM00470">
    <property type="entry name" value="ParB"/>
    <property type="match status" value="1"/>
</dbReference>
<dbReference type="GO" id="GO:0005694">
    <property type="term" value="C:chromosome"/>
    <property type="evidence" value="ECO:0007669"/>
    <property type="project" value="TreeGrafter"/>
</dbReference>
<feature type="domain" description="ParB-like N-terminal" evidence="3">
    <location>
        <begin position="13"/>
        <end position="114"/>
    </location>
</feature>
<dbReference type="FunFam" id="3.90.1530.30:FF:000002">
    <property type="entry name" value="Chromosome partitioning protein ParB"/>
    <property type="match status" value="1"/>
</dbReference>
<dbReference type="InterPro" id="IPR003115">
    <property type="entry name" value="ParB_N"/>
</dbReference>
<dbReference type="PANTHER" id="PTHR33375">
    <property type="entry name" value="CHROMOSOME-PARTITIONING PROTEIN PARB-RELATED"/>
    <property type="match status" value="1"/>
</dbReference>
<feature type="compositionally biased region" description="Basic and acidic residues" evidence="2">
    <location>
        <begin position="558"/>
        <end position="567"/>
    </location>
</feature>
<dbReference type="SUPFAM" id="SSF110849">
    <property type="entry name" value="ParB/Sulfiredoxin"/>
    <property type="match status" value="1"/>
</dbReference>
<dbReference type="InterPro" id="IPR036086">
    <property type="entry name" value="ParB/Sulfiredoxin_sf"/>
</dbReference>
<dbReference type="Proteomes" id="UP000007100">
    <property type="component" value="Chromosome"/>
</dbReference>
<feature type="compositionally biased region" description="Low complexity" evidence="2">
    <location>
        <begin position="649"/>
        <end position="661"/>
    </location>
</feature>
<feature type="region of interest" description="Disordered" evidence="2">
    <location>
        <begin position="383"/>
        <end position="528"/>
    </location>
</feature>
<evidence type="ECO:0000313" key="5">
    <source>
        <dbReference type="Proteomes" id="UP000007100"/>
    </source>
</evidence>
<accession>F0J2W2</accession>
<evidence type="ECO:0000313" key="4">
    <source>
        <dbReference type="EMBL" id="BAJ79751.1"/>
    </source>
</evidence>
<name>F0J2W2_ACIMA</name>
<reference evidence="4 5" key="1">
    <citation type="submission" date="2010-12" db="EMBL/GenBank/DDBJ databases">
        <title>Whole genome sequence of Acidiphilium multivorum AIU301.</title>
        <authorList>
            <person name="Narita-Yamada S."/>
            <person name="Nakamura S."/>
            <person name="Ito N."/>
            <person name="Takarada H."/>
            <person name="Katano Y."/>
            <person name="Nakazawa H."/>
            <person name="Hosoyama A."/>
            <person name="Yamada R."/>
            <person name="Fujita N."/>
        </authorList>
    </citation>
    <scope>NUCLEOTIDE SEQUENCE [LARGE SCALE GENOMIC DNA]</scope>
    <source>
        <strain evidence="5">DSM 11245 / JCM 8867 / AIU301</strain>
    </source>
</reference>
<sequence length="661" mass="72015">MAATQKIVLNPSRDIPFNKLVLSQANVRRVKAGVSIEALAESIARRSLLQSLSVRPVLDAEGNETGMLEVPAGGRRYRALELLVRQKRLAKTAPIPCIVKTEGLAEEDSLAENTDREALHPLDQFRAFKTLRTKSQGEEEIAAAFGVTAAVVRQRLKLAAASPALLDGYAEGAMTLDQLMALCVSDDHARQEQVWATIQRGWNKEPHIIRRMLTEGAVRASDRRASFVGTEAYEAAGGIVMRDLFQEDEGGWLQDPVLLDRLVAERLAREADAIRAEGWKWLEAAPDFPYGHRHGLRPLPSTNPLTEPEQAEFDALKGEYDSLEEQYGEADELPEAVEARLIEIETAIEAFQNRPPKFDPADIVRAGAFISIDRDGALRVERGYVRPDDEPPGGSARRSRSVRGAGQHRTRYRSGPVRHGGALDHDHHCRGAVSRGARGRRGAEAAARAADDGTHRTPDARVAGSLGERLGHGVPGRAPRVLPPPVLSLRRRHMPVDRGQERRVRDPGSGTERHRVRQSHRRAARGMGEAIAGDVRRTLERARRLRHRHARGAIRALRGTDDQRASRTLEPPSGRPGARRSIGPGGQSRHGGGGLGADGRDLSWPGAEGPHPGGGARGKGRARRAADRPPEEAGDCAGGRTAARRHRLAAQAAPHAQGSLR</sequence>
<feature type="compositionally biased region" description="Basic and acidic residues" evidence="2">
    <location>
        <begin position="449"/>
        <end position="459"/>
    </location>
</feature>
<comment type="similarity">
    <text evidence="1">Belongs to the ParB family.</text>
</comment>
<dbReference type="InterPro" id="IPR050336">
    <property type="entry name" value="Chromosome_partition/occlusion"/>
</dbReference>
<evidence type="ECO:0000256" key="1">
    <source>
        <dbReference type="ARBA" id="ARBA00006295"/>
    </source>
</evidence>
<dbReference type="EMBL" id="AP012035">
    <property type="protein sequence ID" value="BAJ79751.1"/>
    <property type="molecule type" value="Genomic_DNA"/>
</dbReference>